<dbReference type="SUPFAM" id="SSF46689">
    <property type="entry name" value="Homeodomain-like"/>
    <property type="match status" value="1"/>
</dbReference>
<reference evidence="2" key="1">
    <citation type="submission" date="2023-05" db="EMBL/GenBank/DDBJ databases">
        <authorList>
            <person name="Stuckert A."/>
        </authorList>
    </citation>
    <scope>NUCLEOTIDE SEQUENCE</scope>
</reference>
<evidence type="ECO:0000259" key="1">
    <source>
        <dbReference type="Pfam" id="PF25787"/>
    </source>
</evidence>
<protein>
    <recommendedName>
        <fullName evidence="1">Sleeping Beauty transposase HTH domain-containing protein</fullName>
    </recommendedName>
</protein>
<gene>
    <name evidence="2" type="ORF">SPARVUS_LOCUS663238</name>
</gene>
<dbReference type="EMBL" id="CATNWA010000217">
    <property type="protein sequence ID" value="CAI9534633.1"/>
    <property type="molecule type" value="Genomic_DNA"/>
</dbReference>
<dbReference type="Gene3D" id="1.10.10.10">
    <property type="entry name" value="Winged helix-like DNA-binding domain superfamily/Winged helix DNA-binding domain"/>
    <property type="match status" value="1"/>
</dbReference>
<comment type="caution">
    <text evidence="2">The sequence shown here is derived from an EMBL/GenBank/DDBJ whole genome shotgun (WGS) entry which is preliminary data.</text>
</comment>
<proteinExistence type="predicted"/>
<evidence type="ECO:0000313" key="2">
    <source>
        <dbReference type="EMBL" id="CAI9534633.1"/>
    </source>
</evidence>
<dbReference type="Proteomes" id="UP001162483">
    <property type="component" value="Unassembled WGS sequence"/>
</dbReference>
<feature type="domain" description="Sleeping Beauty transposase HTH" evidence="1">
    <location>
        <begin position="1"/>
        <end position="47"/>
    </location>
</feature>
<sequence>MGSRKELSKDLRNKVMELYKDTKGYKKISKALNMPVSTVQSHIKKQKIQKSLISKPRSCRSRKIEATTARRLFLDTKKNSQVTSGEIQAALVWLFQGAQYNNT</sequence>
<dbReference type="InterPro" id="IPR057667">
    <property type="entry name" value="HTH_SB"/>
</dbReference>
<name>A0ABN9AFL0_9NEOB</name>
<dbReference type="InterPro" id="IPR009057">
    <property type="entry name" value="Homeodomain-like_sf"/>
</dbReference>
<organism evidence="2 3">
    <name type="scientific">Staurois parvus</name>
    <dbReference type="NCBI Taxonomy" id="386267"/>
    <lineage>
        <taxon>Eukaryota</taxon>
        <taxon>Metazoa</taxon>
        <taxon>Chordata</taxon>
        <taxon>Craniata</taxon>
        <taxon>Vertebrata</taxon>
        <taxon>Euteleostomi</taxon>
        <taxon>Amphibia</taxon>
        <taxon>Batrachia</taxon>
        <taxon>Anura</taxon>
        <taxon>Neobatrachia</taxon>
        <taxon>Ranoidea</taxon>
        <taxon>Ranidae</taxon>
        <taxon>Staurois</taxon>
    </lineage>
</organism>
<accession>A0ABN9AFL0</accession>
<evidence type="ECO:0000313" key="3">
    <source>
        <dbReference type="Proteomes" id="UP001162483"/>
    </source>
</evidence>
<dbReference type="Pfam" id="PF25787">
    <property type="entry name" value="HTH_SB"/>
    <property type="match status" value="1"/>
</dbReference>
<dbReference type="InterPro" id="IPR036388">
    <property type="entry name" value="WH-like_DNA-bd_sf"/>
</dbReference>
<keyword evidence="3" id="KW-1185">Reference proteome</keyword>